<dbReference type="Gene3D" id="3.30.590.20">
    <property type="match status" value="1"/>
</dbReference>
<gene>
    <name evidence="8" type="ORF">J2S57_002439</name>
</gene>
<evidence type="ECO:0000256" key="1">
    <source>
        <dbReference type="ARBA" id="ARBA00022598"/>
    </source>
</evidence>
<dbReference type="Gene3D" id="3.40.50.11290">
    <property type="match status" value="1"/>
</dbReference>
<evidence type="ECO:0000256" key="6">
    <source>
        <dbReference type="SAM" id="MobiDB-lite"/>
    </source>
</evidence>
<dbReference type="Proteomes" id="UP001235712">
    <property type="component" value="Unassembled WGS sequence"/>
</dbReference>
<evidence type="ECO:0000256" key="4">
    <source>
        <dbReference type="ARBA" id="ARBA00048819"/>
    </source>
</evidence>
<dbReference type="InterPro" id="IPR011793">
    <property type="entry name" value="YbdK"/>
</dbReference>
<keyword evidence="3 5" id="KW-0067">ATP-binding</keyword>
<dbReference type="GO" id="GO:0016874">
    <property type="term" value="F:ligase activity"/>
    <property type="evidence" value="ECO:0007669"/>
    <property type="project" value="UniProtKB-KW"/>
</dbReference>
<comment type="similarity">
    <text evidence="5">Belongs to the glutamate--cysteine ligase type 2 family. YbdK subfamily.</text>
</comment>
<dbReference type="EC" id="6.3.2.2" evidence="5"/>
<dbReference type="HAMAP" id="MF_01609">
    <property type="entry name" value="Glu_cys_ligase_2"/>
    <property type="match status" value="1"/>
</dbReference>
<evidence type="ECO:0000256" key="2">
    <source>
        <dbReference type="ARBA" id="ARBA00022741"/>
    </source>
</evidence>
<dbReference type="EMBL" id="JAUSQZ010000001">
    <property type="protein sequence ID" value="MDP9826690.1"/>
    <property type="molecule type" value="Genomic_DNA"/>
</dbReference>
<dbReference type="InterPro" id="IPR051680">
    <property type="entry name" value="ATP-dep_Glu-Cys_Ligase-2"/>
</dbReference>
<dbReference type="NCBIfam" id="TIGR02050">
    <property type="entry name" value="gshA_cyan_rel"/>
    <property type="match status" value="1"/>
</dbReference>
<feature type="domain" description="Circularly permuted ATP-grasp type 2" evidence="7">
    <location>
        <begin position="453"/>
        <end position="830"/>
    </location>
</feature>
<evidence type="ECO:0000313" key="9">
    <source>
        <dbReference type="Proteomes" id="UP001235712"/>
    </source>
</evidence>
<keyword evidence="2 5" id="KW-0547">Nucleotide-binding</keyword>
<organism evidence="8 9">
    <name type="scientific">Kineosporia succinea</name>
    <dbReference type="NCBI Taxonomy" id="84632"/>
    <lineage>
        <taxon>Bacteria</taxon>
        <taxon>Bacillati</taxon>
        <taxon>Actinomycetota</taxon>
        <taxon>Actinomycetes</taxon>
        <taxon>Kineosporiales</taxon>
        <taxon>Kineosporiaceae</taxon>
        <taxon>Kineosporia</taxon>
    </lineage>
</organism>
<evidence type="ECO:0000256" key="3">
    <source>
        <dbReference type="ARBA" id="ARBA00022840"/>
    </source>
</evidence>
<keyword evidence="1 5" id="KW-0436">Ligase</keyword>
<sequence length="852" mass="92377">MTGPGELTSLGVEEEFHVVDLLSRELVAQAPKLLEHLPTETYSDELQRSVVESNTPVCDTLDDLRRALVETRRTLVEVARPMGLGIVAAGTVPLVDPLQLSVTPSKRYKHMLDEYQSLVREQLICGAQVHVQVTDRDRAVQIAQRVTPRLPALLALSASSPFWHGEDSGYASNRSLLWSRWPTAGLSGEITSAAEHDQLIADLVESGTISDAGMIYFDVRPSSHLPTLELRITDACPDLDTVVLLAGLFRAMVRQESAAIDAGVPARRWPSPLLRAALWRAARSGLEGDLLDLPHSSRPLPAPEVLHHLLDDLRPQLEEAGDWTQVSELAERALVRGSSAAEQRAVYDRRERFADVVDMLVSRTDPDQSAPTVPGEPGHPAALPLYTRDGDEALGAQGPTEAYRGIFSVLEDLGPAGLRQRERRRDEEQRSHGVTFGVPGRASARLFPVDLVPRVIPAAEWSTLGLGLRQRAAALDAFLHDVYGERAIVKEGVVPAWVVESAPGLRGTGALVHRQKVRAHISGMDLVKDSATGEWRILEDNLRVPSGLGYSVQNRRLNNAVMGDLPRPGDLLDPDQVPALLKQTLEAAALPSAPDTPQVVLLSEGPEGSAWFEHNLLAGEMDVPVAVIGDLLVENDTVYLLREGGRTRVDVLYLRVDEEALLHTAGADGRPIGPSLLSAVGAARVVLANAPGNGVGDDKAVYTFVPRMIEYYLGEKPLLDSVQTYLCGVPEMAAEVLGRLEELVLKPVDGYGGEGVLIGPLASEQEIEAHRKQLLTAPHRWIAQEMVSLSTMPCFTGQEFAPHHIDLRAFVLNPGTPELVVAPTALTRVAPAGSMVVNSSRGGGSKDTWLLR</sequence>
<dbReference type="InterPro" id="IPR025841">
    <property type="entry name" value="CP_ATPgrasp_2"/>
</dbReference>
<comment type="caution">
    <text evidence="8">The sequence shown here is derived from an EMBL/GenBank/DDBJ whole genome shotgun (WGS) entry which is preliminary data.</text>
</comment>
<comment type="catalytic activity">
    <reaction evidence="4 5">
        <text>L-cysteine + L-glutamate + ATP = gamma-L-glutamyl-L-cysteine + ADP + phosphate + H(+)</text>
        <dbReference type="Rhea" id="RHEA:13285"/>
        <dbReference type="ChEBI" id="CHEBI:15378"/>
        <dbReference type="ChEBI" id="CHEBI:29985"/>
        <dbReference type="ChEBI" id="CHEBI:30616"/>
        <dbReference type="ChEBI" id="CHEBI:35235"/>
        <dbReference type="ChEBI" id="CHEBI:43474"/>
        <dbReference type="ChEBI" id="CHEBI:58173"/>
        <dbReference type="ChEBI" id="CHEBI:456216"/>
        <dbReference type="EC" id="6.3.2.2"/>
    </reaction>
</comment>
<dbReference type="SUPFAM" id="SSF56059">
    <property type="entry name" value="Glutathione synthetase ATP-binding domain-like"/>
    <property type="match status" value="1"/>
</dbReference>
<dbReference type="InterPro" id="IPR014746">
    <property type="entry name" value="Gln_synth/guanido_kin_cat_dom"/>
</dbReference>
<evidence type="ECO:0000256" key="5">
    <source>
        <dbReference type="HAMAP-Rule" id="MF_01609"/>
    </source>
</evidence>
<accession>A0ABT9P1Y6</accession>
<dbReference type="Pfam" id="PF04107">
    <property type="entry name" value="GCS2"/>
    <property type="match status" value="1"/>
</dbReference>
<dbReference type="Pfam" id="PF14403">
    <property type="entry name" value="CP_ATPgrasp_2"/>
    <property type="match status" value="1"/>
</dbReference>
<dbReference type="SUPFAM" id="SSF55931">
    <property type="entry name" value="Glutamine synthetase/guanido kinase"/>
    <property type="match status" value="1"/>
</dbReference>
<dbReference type="InterPro" id="IPR006336">
    <property type="entry name" value="GCS2"/>
</dbReference>
<reference evidence="8 9" key="1">
    <citation type="submission" date="2023-07" db="EMBL/GenBank/DDBJ databases">
        <title>Sequencing the genomes of 1000 actinobacteria strains.</title>
        <authorList>
            <person name="Klenk H.-P."/>
        </authorList>
    </citation>
    <scope>NUCLEOTIDE SEQUENCE [LARGE SCALE GENOMIC DNA]</scope>
    <source>
        <strain evidence="8 9">DSM 44388</strain>
    </source>
</reference>
<dbReference type="RefSeq" id="WP_307241755.1">
    <property type="nucleotide sequence ID" value="NZ_JAUSQZ010000001.1"/>
</dbReference>
<dbReference type="NCBIfam" id="NF010041">
    <property type="entry name" value="PRK13517.1-1"/>
    <property type="match status" value="1"/>
</dbReference>
<proteinExistence type="inferred from homology"/>
<keyword evidence="9" id="KW-1185">Reference proteome</keyword>
<dbReference type="PANTHER" id="PTHR34595:SF7">
    <property type="entry name" value="SLL1039 PROTEIN"/>
    <property type="match status" value="1"/>
</dbReference>
<comment type="function">
    <text evidence="5">ATP-dependent carboxylate-amine ligase which exhibits weak glutamate--cysteine ligase activity.</text>
</comment>
<evidence type="ECO:0000313" key="8">
    <source>
        <dbReference type="EMBL" id="MDP9826690.1"/>
    </source>
</evidence>
<feature type="region of interest" description="Disordered" evidence="6">
    <location>
        <begin position="365"/>
        <end position="394"/>
    </location>
</feature>
<dbReference type="PANTHER" id="PTHR34595">
    <property type="entry name" value="BLR5612 PROTEIN"/>
    <property type="match status" value="1"/>
</dbReference>
<dbReference type="Gene3D" id="3.30.1490.270">
    <property type="match status" value="1"/>
</dbReference>
<evidence type="ECO:0000259" key="7">
    <source>
        <dbReference type="Pfam" id="PF14403"/>
    </source>
</evidence>
<protein>
    <recommendedName>
        <fullName evidence="5">Putative glutamate--cysteine ligase 2</fullName>
        <ecNumber evidence="5">6.3.2.2</ecNumber>
    </recommendedName>
    <alternativeName>
        <fullName evidence="5">Gamma-glutamylcysteine synthetase 2</fullName>
        <shortName evidence="5">GCS 2</shortName>
        <shortName evidence="5">Gamma-GCS 2</shortName>
    </alternativeName>
</protein>
<name>A0ABT9P1Y6_9ACTN</name>